<dbReference type="Proteomes" id="UP000642468">
    <property type="component" value="Unassembled WGS sequence"/>
</dbReference>
<accession>A0ABR8JJ37</accession>
<organism evidence="1 2">
    <name type="scientific">Hymenobacter duratus</name>
    <dbReference type="NCBI Taxonomy" id="2771356"/>
    <lineage>
        <taxon>Bacteria</taxon>
        <taxon>Pseudomonadati</taxon>
        <taxon>Bacteroidota</taxon>
        <taxon>Cytophagia</taxon>
        <taxon>Cytophagales</taxon>
        <taxon>Hymenobacteraceae</taxon>
        <taxon>Hymenobacter</taxon>
    </lineage>
</organism>
<reference evidence="1 2" key="1">
    <citation type="submission" date="2020-09" db="EMBL/GenBank/DDBJ databases">
        <authorList>
            <person name="Kim M.K."/>
        </authorList>
    </citation>
    <scope>NUCLEOTIDE SEQUENCE [LARGE SCALE GENOMIC DNA]</scope>
    <source>
        <strain evidence="1 2">BT646</strain>
    </source>
</reference>
<evidence type="ECO:0000313" key="2">
    <source>
        <dbReference type="Proteomes" id="UP000642468"/>
    </source>
</evidence>
<comment type="caution">
    <text evidence="1">The sequence shown here is derived from an EMBL/GenBank/DDBJ whole genome shotgun (WGS) entry which is preliminary data.</text>
</comment>
<dbReference type="EMBL" id="JACWZZ010000004">
    <property type="protein sequence ID" value="MBD2716869.1"/>
    <property type="molecule type" value="Genomic_DNA"/>
</dbReference>
<name>A0ABR8JJ37_9BACT</name>
<evidence type="ECO:0000313" key="1">
    <source>
        <dbReference type="EMBL" id="MBD2716869.1"/>
    </source>
</evidence>
<proteinExistence type="predicted"/>
<sequence>MCFSLGYQIPSFDRHPSWQPFPVLTNPQLVVVEIPDSVFGPQYGHRFSYPDEADTVLHYQTFNDFDGPQRVHGSWELYDDHRSLQNIRSIGFQATENDFDSDIHIRLHVYPGNSSVRPEEPWNPHFSTFGHEYLELNIGGVKANCKASDISVLSTSLDDFYQYNHPVRQQDTLFLRYGPENTNYCIYVR</sequence>
<gene>
    <name evidence="1" type="ORF">IC231_17615</name>
</gene>
<keyword evidence="2" id="KW-1185">Reference proteome</keyword>
<protein>
    <submittedName>
        <fullName evidence="1">Uncharacterized protein</fullName>
    </submittedName>
</protein>
<dbReference type="RefSeq" id="WP_190785793.1">
    <property type="nucleotide sequence ID" value="NZ_JACWZZ010000004.1"/>
</dbReference>